<protein>
    <recommendedName>
        <fullName evidence="4">DUF5020 family protein</fullName>
    </recommendedName>
</protein>
<name>A0A412XHJ3_BACUN</name>
<keyword evidence="1" id="KW-0732">Signal</keyword>
<organism evidence="2 3">
    <name type="scientific">Bacteroides uniformis</name>
    <dbReference type="NCBI Taxonomy" id="820"/>
    <lineage>
        <taxon>Bacteria</taxon>
        <taxon>Pseudomonadati</taxon>
        <taxon>Bacteroidota</taxon>
        <taxon>Bacteroidia</taxon>
        <taxon>Bacteroidales</taxon>
        <taxon>Bacteroidaceae</taxon>
        <taxon>Bacteroides</taxon>
    </lineage>
</organism>
<accession>A0A412XHJ3</accession>
<feature type="chain" id="PRO_5019285167" description="DUF5020 family protein" evidence="1">
    <location>
        <begin position="19"/>
        <end position="241"/>
    </location>
</feature>
<dbReference type="AlphaFoldDB" id="A0A412XHJ3"/>
<comment type="caution">
    <text evidence="2">The sequence shown here is derived from an EMBL/GenBank/DDBJ whole genome shotgun (WGS) entry which is preliminary data.</text>
</comment>
<feature type="signal peptide" evidence="1">
    <location>
        <begin position="1"/>
        <end position="18"/>
    </location>
</feature>
<sequence>MKKYIGLLLMLFSLEATAQLHMKTNLQTNHLWRGIEVADGLVITGDINYSLCNGLINLGFWGGTNTQGTYKEFNNHISFQYKGFSLAFWDTYNFSTGATYNNKEFFNYKARSTGRFLDAILNYYCGERFPLLISWSTIVFGRDRNEDNTANKYSTFCYLEYPIYTKSRWHVDAGIGGAFALNKAGSKTNFYGDTNGIVHISLKATYDWTLAKHTMPVHACMVWNPQADKAFFQLGIQLFSF</sequence>
<evidence type="ECO:0000256" key="1">
    <source>
        <dbReference type="SAM" id="SignalP"/>
    </source>
</evidence>
<evidence type="ECO:0000313" key="2">
    <source>
        <dbReference type="EMBL" id="RGV42852.1"/>
    </source>
</evidence>
<dbReference type="Proteomes" id="UP000285343">
    <property type="component" value="Unassembled WGS sequence"/>
</dbReference>
<evidence type="ECO:0000313" key="3">
    <source>
        <dbReference type="Proteomes" id="UP000285343"/>
    </source>
</evidence>
<evidence type="ECO:0008006" key="4">
    <source>
        <dbReference type="Google" id="ProtNLM"/>
    </source>
</evidence>
<dbReference type="RefSeq" id="WP_117866294.1">
    <property type="nucleotide sequence ID" value="NZ_QRZC01000008.1"/>
</dbReference>
<gene>
    <name evidence="2" type="ORF">DWW14_07740</name>
</gene>
<proteinExistence type="predicted"/>
<reference evidence="2 3" key="1">
    <citation type="submission" date="2018-08" db="EMBL/GenBank/DDBJ databases">
        <title>A genome reference for cultivated species of the human gut microbiota.</title>
        <authorList>
            <person name="Zou Y."/>
            <person name="Xue W."/>
            <person name="Luo G."/>
        </authorList>
    </citation>
    <scope>NUCLEOTIDE SEQUENCE [LARGE SCALE GENOMIC DNA]</scope>
    <source>
        <strain evidence="2 3">AF14-42</strain>
    </source>
</reference>
<dbReference type="EMBL" id="QRZC01000008">
    <property type="protein sequence ID" value="RGV42852.1"/>
    <property type="molecule type" value="Genomic_DNA"/>
</dbReference>